<name>A0A2D2BXS4_9RHOB</name>
<dbReference type="AlphaFoldDB" id="A0A2D2BXS4"/>
<feature type="region of interest" description="Disordered" evidence="1">
    <location>
        <begin position="484"/>
        <end position="508"/>
    </location>
</feature>
<evidence type="ECO:0000313" key="2">
    <source>
        <dbReference type="EMBL" id="ATQ55023.1"/>
    </source>
</evidence>
<reference evidence="2 3" key="1">
    <citation type="submission" date="2017-10" db="EMBL/GenBank/DDBJ databases">
        <title>Complete genome sequence of Paracoccus yeei TT13 isolated from human skin.</title>
        <authorList>
            <person name="Lee K."/>
            <person name="Lim J.Y."/>
            <person name="Hwang I."/>
        </authorList>
    </citation>
    <scope>NUCLEOTIDE SEQUENCE [LARGE SCALE GENOMIC DNA]</scope>
    <source>
        <strain evidence="2 3">TT13</strain>
    </source>
</reference>
<proteinExistence type="predicted"/>
<dbReference type="RefSeq" id="WP_099648255.1">
    <property type="nucleotide sequence ID" value="NZ_CAJGAB010000021.1"/>
</dbReference>
<dbReference type="GeneID" id="78896810"/>
<dbReference type="EMBL" id="CP024422">
    <property type="protein sequence ID" value="ATQ55023.1"/>
    <property type="molecule type" value="Genomic_DNA"/>
</dbReference>
<gene>
    <name evidence="2" type="ORF">PYTT13_03865</name>
</gene>
<evidence type="ECO:0000313" key="3">
    <source>
        <dbReference type="Proteomes" id="UP000229314"/>
    </source>
</evidence>
<dbReference type="Proteomes" id="UP000229314">
    <property type="component" value="Chromosome"/>
</dbReference>
<organism evidence="2 3">
    <name type="scientific">Paracoccus yeei</name>
    <dbReference type="NCBI Taxonomy" id="147645"/>
    <lineage>
        <taxon>Bacteria</taxon>
        <taxon>Pseudomonadati</taxon>
        <taxon>Pseudomonadota</taxon>
        <taxon>Alphaproteobacteria</taxon>
        <taxon>Rhodobacterales</taxon>
        <taxon>Paracoccaceae</taxon>
        <taxon>Paracoccus</taxon>
    </lineage>
</organism>
<evidence type="ECO:0000256" key="1">
    <source>
        <dbReference type="SAM" id="MobiDB-lite"/>
    </source>
</evidence>
<sequence>MTLTPLSLHSEPYGSTGNIGENFRRLLGAPTLDPLQTVIREAVQNIADASRPGMGPEILIRLRSLPDAKRDILRRFILAELPEEQGSSDMISAFLEAEAPVVLEICDFGTVGLGGPTRSDRIPVGTEQTNFIDFLRNIGTARDADQGGGTYGFGKVALYRASACSTIIVDTLPDEGGLEGRRLMACHVGRSFEKPENGMRRRFTGRHWWGVRAPADGVADPLTGAAASILADQLGLPERGSDRTGTSIMILGFEPDEDNLTATGNRIIETLLWNFWPRMMRDAPAKHRFSCRVMVEDRELPIPAPEELAPFDLLCKAMRAARARAGHDLRPIESQRPQKFLGTLAIEKGLRSPRRHLTEDEDVRLVPEQLHHIALMRPVELVVKYLEGNPHPDARLEWAGVFIAGDEPEVEQAFADSEPPAHDDWIPDNLPRGNQKRYVNIALRRLREIAAEMGMEPIVRMPGDGAGPPLARLAGRLGAVLENVGGDGAGRRRGSGGSRGVRPPRARASRPVFQRLEADETGRIAVFVTEVTQDARRSGAKLVASASVAIEGSALGGADDTIGTPDVLAVKWLDGDVGTEGKEIDLDGREGRLEILVRIPDDCAVTADADVLSEAAT</sequence>
<protein>
    <submittedName>
        <fullName evidence="2">Uncharacterized protein</fullName>
    </submittedName>
</protein>
<accession>A0A2D2BXS4</accession>